<reference evidence="1" key="2">
    <citation type="submission" date="2012-12" db="EMBL/GenBank/DDBJ databases">
        <authorList>
            <consortium name="WormBase Consortium"/>
            <person name="Ghedin E."/>
            <person name="Paulini M."/>
        </authorList>
    </citation>
    <scope>NUCLEOTIDE SEQUENCE</scope>
    <source>
        <strain evidence="1">FR3</strain>
    </source>
</reference>
<evidence type="ECO:0000313" key="1">
    <source>
        <dbReference type="EMBL" id="CDP92545.1"/>
    </source>
</evidence>
<dbReference type="AlphaFoldDB" id="A0A1I9G0L0"/>
<sequence>MSTKRSQRTNRASYATFPRKFDWKDEIEVEIRNLMNVNIVKIYFKLSDKRTGRMCMRAKNEKIFLIASQFEHRGPLKIENEKVDLEQVNDEDDTRAVEKHFTFAEQHEVFDIGPEIENLRKVSVTIHMFP</sequence>
<accession>A0A1I9G0L0</accession>
<organism evidence="1">
    <name type="scientific">Brugia malayi</name>
    <name type="common">Filarial nematode worm</name>
    <dbReference type="NCBI Taxonomy" id="6279"/>
    <lineage>
        <taxon>Eukaryota</taxon>
        <taxon>Metazoa</taxon>
        <taxon>Ecdysozoa</taxon>
        <taxon>Nematoda</taxon>
        <taxon>Chromadorea</taxon>
        <taxon>Rhabditida</taxon>
        <taxon>Spirurina</taxon>
        <taxon>Spiruromorpha</taxon>
        <taxon>Filarioidea</taxon>
        <taxon>Onchocercidae</taxon>
        <taxon>Brugia</taxon>
    </lineage>
</organism>
<protein>
    <submittedName>
        <fullName evidence="1">Bm9055, isoform b</fullName>
    </submittedName>
</protein>
<name>A0A1I9G0L0_BRUMA</name>
<reference evidence="1" key="1">
    <citation type="journal article" date="2007" name="Science">
        <title>Draft genome of the filarial nematode parasite Brugia malayi.</title>
        <authorList>
            <person name="Ghedin E."/>
            <person name="Wang S."/>
            <person name="Spiro D."/>
            <person name="Caler E."/>
            <person name="Zhao Q."/>
            <person name="Crabtree J."/>
            <person name="Allen J.E."/>
            <person name="Delcher A.L."/>
            <person name="Guiliano D.B."/>
            <person name="Miranda-Saavedra D."/>
            <person name="Angiuoli S.V."/>
            <person name="Creasy T."/>
            <person name="Amedeo P."/>
            <person name="Haas B."/>
            <person name="El-Sayed N.M."/>
            <person name="Wortman J.R."/>
            <person name="Feldblyum T."/>
            <person name="Tallon L."/>
            <person name="Schatz M."/>
            <person name="Shumway M."/>
            <person name="Koo H."/>
            <person name="Salzberg S.L."/>
            <person name="Schobel S."/>
            <person name="Pertea M."/>
            <person name="Pop M."/>
            <person name="White O."/>
            <person name="Barton G.J."/>
            <person name="Carlow C.K."/>
            <person name="Crawford M.J."/>
            <person name="Daub J."/>
            <person name="Dimmic M.W."/>
            <person name="Estes C.F."/>
            <person name="Foster J.M."/>
            <person name="Ganatra M."/>
            <person name="Gregory W.F."/>
            <person name="Johnson N.M."/>
            <person name="Jin J."/>
            <person name="Komuniecki R."/>
            <person name="Korf I."/>
            <person name="Kumar S."/>
            <person name="Laney S."/>
            <person name="Li B.W."/>
            <person name="Li W."/>
            <person name="Lindblom T.H."/>
            <person name="Lustigman S."/>
            <person name="Ma D."/>
            <person name="Maina C.V."/>
            <person name="Martin D.M."/>
            <person name="McCarter J.P."/>
            <person name="McReynolds L."/>
            <person name="Mitreva M."/>
            <person name="Nutman T.B."/>
            <person name="Parkinson J."/>
            <person name="Peregrin-Alvarez J.M."/>
            <person name="Poole C."/>
            <person name="Ren Q."/>
            <person name="Saunders L."/>
            <person name="Sluder A.E."/>
            <person name="Smith K."/>
            <person name="Stanke M."/>
            <person name="Unnasch T.R."/>
            <person name="Ware J."/>
            <person name="Wei A.D."/>
            <person name="Weil G."/>
            <person name="Williams D.J."/>
            <person name="Zhang Y."/>
            <person name="Williams S.A."/>
            <person name="Fraser-Liggett C."/>
            <person name="Slatko B."/>
            <person name="Blaxter M.L."/>
            <person name="Scott A.L."/>
        </authorList>
    </citation>
    <scope>NUCLEOTIDE SEQUENCE</scope>
    <source>
        <strain evidence="1">FR3</strain>
    </source>
</reference>
<gene>
    <name evidence="1" type="primary">Bm9055</name>
    <name evidence="1" type="ORF">BM_Bm9055</name>
</gene>
<proteinExistence type="predicted"/>
<dbReference type="EMBL" id="LN856824">
    <property type="protein sequence ID" value="CDP92545.1"/>
    <property type="molecule type" value="Genomic_DNA"/>
</dbReference>